<organism evidence="12 13">
    <name type="scientific">Ceratobasidium theobromae</name>
    <dbReference type="NCBI Taxonomy" id="1582974"/>
    <lineage>
        <taxon>Eukaryota</taxon>
        <taxon>Fungi</taxon>
        <taxon>Dikarya</taxon>
        <taxon>Basidiomycota</taxon>
        <taxon>Agaricomycotina</taxon>
        <taxon>Agaricomycetes</taxon>
        <taxon>Cantharellales</taxon>
        <taxon>Ceratobasidiaceae</taxon>
        <taxon>Ceratobasidium</taxon>
    </lineage>
</organism>
<feature type="transmembrane region" description="Helical" evidence="11">
    <location>
        <begin position="158"/>
        <end position="179"/>
    </location>
</feature>
<comment type="caution">
    <text evidence="12">The sequence shown here is derived from an EMBL/GenBank/DDBJ whole genome shotgun (WGS) entry which is preliminary data.</text>
</comment>
<keyword evidence="9" id="KW-0807">Transducer</keyword>
<comment type="subcellular location">
    <subcellularLocation>
        <location evidence="1">Membrane</location>
        <topology evidence="1">Multi-pass membrane protein</topology>
    </subcellularLocation>
</comment>
<evidence type="ECO:0000256" key="9">
    <source>
        <dbReference type="ARBA" id="ARBA00023224"/>
    </source>
</evidence>
<keyword evidence="5 11" id="KW-1133">Transmembrane helix</keyword>
<name>A0A5N5QJR0_9AGAM</name>
<feature type="transmembrane region" description="Helical" evidence="11">
    <location>
        <begin position="6"/>
        <end position="22"/>
    </location>
</feature>
<protein>
    <submittedName>
        <fullName evidence="12">Pheromone B beta 1 receptor</fullName>
    </submittedName>
</protein>
<dbReference type="PANTHER" id="PTHR28097">
    <property type="entry name" value="PHEROMONE A FACTOR RECEPTOR"/>
    <property type="match status" value="1"/>
</dbReference>
<evidence type="ECO:0000256" key="6">
    <source>
        <dbReference type="ARBA" id="ARBA00023040"/>
    </source>
</evidence>
<proteinExistence type="inferred from homology"/>
<reference evidence="12 13" key="1">
    <citation type="journal article" date="2019" name="Fungal Biol. Biotechnol.">
        <title>Draft genome sequence of fastidious pathogen Ceratobasidium theobromae, which causes vascular-streak dieback in Theobroma cacao.</title>
        <authorList>
            <person name="Ali S.S."/>
            <person name="Asman A."/>
            <person name="Shao J."/>
            <person name="Firmansyah A.P."/>
            <person name="Susilo A.W."/>
            <person name="Rosmana A."/>
            <person name="McMahon P."/>
            <person name="Junaid M."/>
            <person name="Guest D."/>
            <person name="Kheng T.Y."/>
            <person name="Meinhardt L.W."/>
            <person name="Bailey B.A."/>
        </authorList>
    </citation>
    <scope>NUCLEOTIDE SEQUENCE [LARGE SCALE GENOMIC DNA]</scope>
    <source>
        <strain evidence="12 13">CT2</strain>
    </source>
</reference>
<evidence type="ECO:0000313" key="13">
    <source>
        <dbReference type="Proteomes" id="UP000383932"/>
    </source>
</evidence>
<dbReference type="Pfam" id="PF02076">
    <property type="entry name" value="STE3"/>
    <property type="match status" value="1"/>
</dbReference>
<keyword evidence="6" id="KW-0297">G-protein coupled receptor</keyword>
<dbReference type="GO" id="GO:0000750">
    <property type="term" value="P:pheromone-dependent signal transduction involved in conjugation with cellular fusion"/>
    <property type="evidence" value="ECO:0007669"/>
    <property type="project" value="TreeGrafter"/>
</dbReference>
<feature type="transmembrane region" description="Helical" evidence="11">
    <location>
        <begin position="266"/>
        <end position="284"/>
    </location>
</feature>
<keyword evidence="3" id="KW-0589">Pheromone response</keyword>
<evidence type="ECO:0000256" key="1">
    <source>
        <dbReference type="ARBA" id="ARBA00004141"/>
    </source>
</evidence>
<keyword evidence="7 11" id="KW-0472">Membrane</keyword>
<evidence type="ECO:0000256" key="3">
    <source>
        <dbReference type="ARBA" id="ARBA00022507"/>
    </source>
</evidence>
<comment type="similarity">
    <text evidence="2">Belongs to the G-protein coupled receptor 4 family.</text>
</comment>
<evidence type="ECO:0000256" key="11">
    <source>
        <dbReference type="SAM" id="Phobius"/>
    </source>
</evidence>
<dbReference type="AlphaFoldDB" id="A0A5N5QJR0"/>
<sequence length="373" mass="41949">MGAEMPTISFLCAVLVLVLLPLHWRTCNIAMLSLIIWLAISNIVRGMNATIWIDNTIVKYKIWCTRLIVGANIALPSSVFCICRFLAQVASPHNPIPDASEKRRRAIFDLAACVGLPIIIMALYYIIQQIRFTIYEGFGCGFKISTYPSVVSLFIFDIPPICVSLGALIYAAISLRWFVHRRAQVREALQSSQSGLTTTLYLRFIIHSIIQMFYTTAITLYFLIDNTLISGLQPWTNWDDVHSDLQHINQVHRADKSPFSWRIDLLSWYVVPASSVLFFVFFGLGQEAKSKYVKFFRWVFQVKPKPVSALPINVPRAGHGGPSTFSLSFGIFPVVTAQPEATAQAVTQEIPLSINASPTDRQGQDRVPDYVEL</sequence>
<keyword evidence="4 11" id="KW-0812">Transmembrane</keyword>
<feature type="compositionally biased region" description="Basic and acidic residues" evidence="10">
    <location>
        <begin position="362"/>
        <end position="373"/>
    </location>
</feature>
<dbReference type="GO" id="GO:0005886">
    <property type="term" value="C:plasma membrane"/>
    <property type="evidence" value="ECO:0007669"/>
    <property type="project" value="TreeGrafter"/>
</dbReference>
<dbReference type="InterPro" id="IPR001499">
    <property type="entry name" value="GPCR_STE3"/>
</dbReference>
<evidence type="ECO:0000256" key="2">
    <source>
        <dbReference type="ARBA" id="ARBA00011085"/>
    </source>
</evidence>
<dbReference type="PANTHER" id="PTHR28097:SF1">
    <property type="entry name" value="PHEROMONE A FACTOR RECEPTOR"/>
    <property type="match status" value="1"/>
</dbReference>
<feature type="transmembrane region" description="Helical" evidence="11">
    <location>
        <begin position="67"/>
        <end position="87"/>
    </location>
</feature>
<dbReference type="GO" id="GO:0004933">
    <property type="term" value="F:mating-type a-factor pheromone receptor activity"/>
    <property type="evidence" value="ECO:0007669"/>
    <property type="project" value="InterPro"/>
</dbReference>
<dbReference type="CDD" id="cd14966">
    <property type="entry name" value="7tmD_STE3"/>
    <property type="match status" value="1"/>
</dbReference>
<keyword evidence="13" id="KW-1185">Reference proteome</keyword>
<evidence type="ECO:0000256" key="4">
    <source>
        <dbReference type="ARBA" id="ARBA00022692"/>
    </source>
</evidence>
<dbReference type="OrthoDB" id="2874149at2759"/>
<evidence type="ECO:0000313" key="12">
    <source>
        <dbReference type="EMBL" id="KAB5591985.1"/>
    </source>
</evidence>
<evidence type="ECO:0000256" key="8">
    <source>
        <dbReference type="ARBA" id="ARBA00023170"/>
    </source>
</evidence>
<evidence type="ECO:0000256" key="7">
    <source>
        <dbReference type="ARBA" id="ARBA00023136"/>
    </source>
</evidence>
<keyword evidence="8 12" id="KW-0675">Receptor</keyword>
<gene>
    <name evidence="12" type="ORF">CTheo_4571</name>
</gene>
<feature type="region of interest" description="Disordered" evidence="10">
    <location>
        <begin position="354"/>
        <end position="373"/>
    </location>
</feature>
<feature type="transmembrane region" description="Helical" evidence="11">
    <location>
        <begin position="107"/>
        <end position="127"/>
    </location>
</feature>
<accession>A0A5N5QJR0</accession>
<feature type="transmembrane region" description="Helical" evidence="11">
    <location>
        <begin position="200"/>
        <end position="224"/>
    </location>
</feature>
<dbReference type="EMBL" id="SSOP01000080">
    <property type="protein sequence ID" value="KAB5591985.1"/>
    <property type="molecule type" value="Genomic_DNA"/>
</dbReference>
<dbReference type="InterPro" id="IPR001546">
    <property type="entry name" value="GPCR_Pheromne_A_rcpt"/>
</dbReference>
<dbReference type="PRINTS" id="PR00900">
    <property type="entry name" value="PHEROMONEAR"/>
</dbReference>
<feature type="transmembrane region" description="Helical" evidence="11">
    <location>
        <begin position="29"/>
        <end position="47"/>
    </location>
</feature>
<dbReference type="Proteomes" id="UP000383932">
    <property type="component" value="Unassembled WGS sequence"/>
</dbReference>
<evidence type="ECO:0000256" key="10">
    <source>
        <dbReference type="SAM" id="MobiDB-lite"/>
    </source>
</evidence>
<evidence type="ECO:0000256" key="5">
    <source>
        <dbReference type="ARBA" id="ARBA00022989"/>
    </source>
</evidence>
<dbReference type="PRINTS" id="PR00899">
    <property type="entry name" value="GPCRSTE3"/>
</dbReference>